<organism evidence="1 2">
    <name type="scientific">Alteromonas halophila</name>
    <dbReference type="NCBI Taxonomy" id="516698"/>
    <lineage>
        <taxon>Bacteria</taxon>
        <taxon>Pseudomonadati</taxon>
        <taxon>Pseudomonadota</taxon>
        <taxon>Gammaproteobacteria</taxon>
        <taxon>Alteromonadales</taxon>
        <taxon>Alteromonadaceae</taxon>
        <taxon>Alteromonas/Salinimonas group</taxon>
        <taxon>Alteromonas</taxon>
    </lineage>
</organism>
<dbReference type="AlphaFoldDB" id="A0A918JCG2"/>
<reference evidence="1" key="2">
    <citation type="submission" date="2020-09" db="EMBL/GenBank/DDBJ databases">
        <authorList>
            <person name="Sun Q."/>
            <person name="Kim S."/>
        </authorList>
    </citation>
    <scope>NUCLEOTIDE SEQUENCE</scope>
    <source>
        <strain evidence="1">KCTC 22164</strain>
    </source>
</reference>
<comment type="caution">
    <text evidence="1">The sequence shown here is derived from an EMBL/GenBank/DDBJ whole genome shotgun (WGS) entry which is preliminary data.</text>
</comment>
<evidence type="ECO:0000313" key="2">
    <source>
        <dbReference type="Proteomes" id="UP000631300"/>
    </source>
</evidence>
<name>A0A918JCG2_9ALTE</name>
<dbReference type="Proteomes" id="UP000631300">
    <property type="component" value="Unassembled WGS sequence"/>
</dbReference>
<dbReference type="EMBL" id="BMXP01000001">
    <property type="protein sequence ID" value="GGW73446.1"/>
    <property type="molecule type" value="Genomic_DNA"/>
</dbReference>
<accession>A0A918JCG2</accession>
<evidence type="ECO:0000313" key="1">
    <source>
        <dbReference type="EMBL" id="GGW73446.1"/>
    </source>
</evidence>
<protein>
    <submittedName>
        <fullName evidence="1">Uncharacterized protein</fullName>
    </submittedName>
</protein>
<gene>
    <name evidence="1" type="ORF">GCM10007391_01370</name>
</gene>
<sequence>MHNAYYMLTAGELSQTSYLSLPPGFNPVSQHFSYLSQISVTPIEDANQSVAAPFLKVLPIISTLYGLKHYLSFSAGRQGALHRTQVRLHAG</sequence>
<reference evidence="1" key="1">
    <citation type="journal article" date="2014" name="Int. J. Syst. Evol. Microbiol.">
        <title>Complete genome sequence of Corynebacterium casei LMG S-19264T (=DSM 44701T), isolated from a smear-ripened cheese.</title>
        <authorList>
            <consortium name="US DOE Joint Genome Institute (JGI-PGF)"/>
            <person name="Walter F."/>
            <person name="Albersmeier A."/>
            <person name="Kalinowski J."/>
            <person name="Ruckert C."/>
        </authorList>
    </citation>
    <scope>NUCLEOTIDE SEQUENCE</scope>
    <source>
        <strain evidence="1">KCTC 22164</strain>
    </source>
</reference>
<keyword evidence="2" id="KW-1185">Reference proteome</keyword>
<proteinExistence type="predicted"/>